<dbReference type="AlphaFoldDB" id="A0AAD6IB57"/>
<evidence type="ECO:0000313" key="1">
    <source>
        <dbReference type="EMBL" id="KAJ6041231.1"/>
    </source>
</evidence>
<organism evidence="1 2">
    <name type="scientific">Penicillium canescens</name>
    <dbReference type="NCBI Taxonomy" id="5083"/>
    <lineage>
        <taxon>Eukaryota</taxon>
        <taxon>Fungi</taxon>
        <taxon>Dikarya</taxon>
        <taxon>Ascomycota</taxon>
        <taxon>Pezizomycotina</taxon>
        <taxon>Eurotiomycetes</taxon>
        <taxon>Eurotiomycetidae</taxon>
        <taxon>Eurotiales</taxon>
        <taxon>Aspergillaceae</taxon>
        <taxon>Penicillium</taxon>
    </lineage>
</organism>
<comment type="caution">
    <text evidence="1">The sequence shown here is derived from an EMBL/GenBank/DDBJ whole genome shotgun (WGS) entry which is preliminary data.</text>
</comment>
<reference evidence="1" key="2">
    <citation type="submission" date="2023-01" db="EMBL/GenBank/DDBJ databases">
        <authorList>
            <person name="Petersen C."/>
        </authorList>
    </citation>
    <scope>NUCLEOTIDE SEQUENCE</scope>
    <source>
        <strain evidence="1">IBT 15450</strain>
    </source>
</reference>
<sequence length="68" mass="7562">MGAQIVAIAAPGWIVDQMPKVYVNNHALANEEDYYSEPPCMRKHVSQIHGVVLDPAPVPTDWVDVTLY</sequence>
<proteinExistence type="predicted"/>
<dbReference type="EMBL" id="JAQJZL010000005">
    <property type="protein sequence ID" value="KAJ6041231.1"/>
    <property type="molecule type" value="Genomic_DNA"/>
</dbReference>
<accession>A0AAD6IB57</accession>
<evidence type="ECO:0000313" key="2">
    <source>
        <dbReference type="Proteomes" id="UP001219568"/>
    </source>
</evidence>
<protein>
    <submittedName>
        <fullName evidence="1">Uncharacterized protein</fullName>
    </submittedName>
</protein>
<reference evidence="1" key="1">
    <citation type="journal article" date="2023" name="IMA Fungus">
        <title>Comparative genomic study of the Penicillium genus elucidates a diverse pangenome and 15 lateral gene transfer events.</title>
        <authorList>
            <person name="Petersen C."/>
            <person name="Sorensen T."/>
            <person name="Nielsen M.R."/>
            <person name="Sondergaard T.E."/>
            <person name="Sorensen J.L."/>
            <person name="Fitzpatrick D.A."/>
            <person name="Frisvad J.C."/>
            <person name="Nielsen K.L."/>
        </authorList>
    </citation>
    <scope>NUCLEOTIDE SEQUENCE</scope>
    <source>
        <strain evidence="1">IBT 15450</strain>
    </source>
</reference>
<dbReference type="Proteomes" id="UP001219568">
    <property type="component" value="Unassembled WGS sequence"/>
</dbReference>
<keyword evidence="2" id="KW-1185">Reference proteome</keyword>
<name>A0AAD6IB57_PENCN</name>
<gene>
    <name evidence="1" type="ORF">N7460_006621</name>
</gene>